<reference evidence="6" key="2">
    <citation type="submission" date="2020-08" db="EMBL/GenBank/DDBJ databases">
        <authorList>
            <person name="Chen M."/>
            <person name="Teng W."/>
            <person name="Zhao L."/>
            <person name="Hu C."/>
            <person name="Zhou Y."/>
            <person name="Han B."/>
            <person name="Song L."/>
            <person name="Shu W."/>
        </authorList>
    </citation>
    <scope>NUCLEOTIDE SEQUENCE</scope>
    <source>
        <strain evidence="6">FACHB-1375</strain>
    </source>
</reference>
<dbReference type="InterPro" id="IPR052155">
    <property type="entry name" value="Biofilm_reg_signaling"/>
</dbReference>
<feature type="modified residue" description="4-aspartylphosphate" evidence="1">
    <location>
        <position position="57"/>
    </location>
</feature>
<dbReference type="SUPFAM" id="SSF55073">
    <property type="entry name" value="Nucleotide cyclase"/>
    <property type="match status" value="1"/>
</dbReference>
<keyword evidence="7" id="KW-1185">Reference proteome</keyword>
<evidence type="ECO:0000259" key="4">
    <source>
        <dbReference type="PROSITE" id="PS50883"/>
    </source>
</evidence>
<dbReference type="NCBIfam" id="TIGR00254">
    <property type="entry name" value="GGDEF"/>
    <property type="match status" value="1"/>
</dbReference>
<dbReference type="InterPro" id="IPR029787">
    <property type="entry name" value="Nucleotide_cyclase"/>
</dbReference>
<dbReference type="SMART" id="SM00052">
    <property type="entry name" value="EAL"/>
    <property type="match status" value="1"/>
</dbReference>
<dbReference type="SUPFAM" id="SSF52172">
    <property type="entry name" value="CheY-like"/>
    <property type="match status" value="1"/>
</dbReference>
<feature type="domain" description="EAL" evidence="4">
    <location>
        <begin position="370"/>
        <end position="636"/>
    </location>
</feature>
<dbReference type="InterPro" id="IPR001789">
    <property type="entry name" value="Sig_transdc_resp-reg_receiver"/>
</dbReference>
<dbReference type="RefSeq" id="WP_190474110.1">
    <property type="nucleotide sequence ID" value="NZ_JACJPW010000132.1"/>
</dbReference>
<dbReference type="Gene3D" id="3.20.20.450">
    <property type="entry name" value="EAL domain"/>
    <property type="match status" value="1"/>
</dbReference>
<proteinExistence type="predicted"/>
<dbReference type="Gene3D" id="3.40.50.2300">
    <property type="match status" value="1"/>
</dbReference>
<feature type="domain" description="Response regulatory" evidence="3">
    <location>
        <begin position="8"/>
        <end position="124"/>
    </location>
</feature>
<dbReference type="CDD" id="cd19920">
    <property type="entry name" value="REC_PA4781-like"/>
    <property type="match status" value="1"/>
</dbReference>
<dbReference type="CDD" id="cd01948">
    <property type="entry name" value="EAL"/>
    <property type="match status" value="1"/>
</dbReference>
<dbReference type="GO" id="GO:0000160">
    <property type="term" value="P:phosphorelay signal transduction system"/>
    <property type="evidence" value="ECO:0007669"/>
    <property type="project" value="InterPro"/>
</dbReference>
<name>A0A926VMM2_9CYAN</name>
<comment type="caution">
    <text evidence="6">The sequence shown here is derived from an EMBL/GenBank/DDBJ whole genome shotgun (WGS) entry which is preliminary data.</text>
</comment>
<feature type="coiled-coil region" evidence="2">
    <location>
        <begin position="140"/>
        <end position="167"/>
    </location>
</feature>
<dbReference type="Proteomes" id="UP000641646">
    <property type="component" value="Unassembled WGS sequence"/>
</dbReference>
<feature type="domain" description="GGDEF" evidence="5">
    <location>
        <begin position="228"/>
        <end position="361"/>
    </location>
</feature>
<evidence type="ECO:0000259" key="3">
    <source>
        <dbReference type="PROSITE" id="PS50110"/>
    </source>
</evidence>
<gene>
    <name evidence="6" type="ORF">H6G03_31910</name>
</gene>
<dbReference type="PROSITE" id="PS50887">
    <property type="entry name" value="GGDEF"/>
    <property type="match status" value="1"/>
</dbReference>
<dbReference type="InterPro" id="IPR011006">
    <property type="entry name" value="CheY-like_superfamily"/>
</dbReference>
<dbReference type="PROSITE" id="PS50110">
    <property type="entry name" value="RESPONSE_REGULATORY"/>
    <property type="match status" value="1"/>
</dbReference>
<dbReference type="Pfam" id="PF00563">
    <property type="entry name" value="EAL"/>
    <property type="match status" value="1"/>
</dbReference>
<evidence type="ECO:0000313" key="7">
    <source>
        <dbReference type="Proteomes" id="UP000641646"/>
    </source>
</evidence>
<dbReference type="Gene3D" id="3.30.70.270">
    <property type="match status" value="1"/>
</dbReference>
<sequence length="648" mass="73550">MENPKQELILVVDDHPANLKLLFSFLKSSGFKVLVAENGESAIEKLNEVSPNLILLDIMMPGIDGFETCRRLKASVATKDIPVIFMTALTDNINKIKGLSIGAVDYITKPFQQEEVLARVKLHLKLRSLTKTLEAQNQLLKQEIAARISAETELQKLTQELEQRVAERTSELTDAMQDLQKTQIQLLQREEKLGRFAFQDSLTDLPNRAWFMNRLAQAIQAARERQDYLYAVLFIDLDRFKVVNDSLGHLLGDELLKSVSRKLQACLRHTDTVARFGGDEFVILLSDIKDISEATKVADRIQKELKQPFQLNDYKVFTEVSIGIILSTTGYDRPEDALRDADAAMYRAKAKGKGRYEVFDPTMQTLAMARLQLENDLRRAIDLLPCSSTASARQEFCLYYQPIVCLSTGKLSGFEALLRWDHPSLGLISPDRFIPIAEETRLIDDLGWWVLQEACRQLKIWQQQFPQKPPLAINVNFSAVQIKQVDLLHRIEEILRESAIPITSLKLEITESCILETLDWEEKTLKQLKALGINLCIDDFGTGYSSLSRLHEFPIDTLKIDRSFVSRIASDKDDTQIVQTIVTLARSRGMDIVAEGIETLFQLQKLQELGCDFGQGYFISMPVDKETATELLARKQILQAVLQKETKT</sequence>
<dbReference type="InterPro" id="IPR000160">
    <property type="entry name" value="GGDEF_dom"/>
</dbReference>
<dbReference type="CDD" id="cd01949">
    <property type="entry name" value="GGDEF"/>
    <property type="match status" value="1"/>
</dbReference>
<dbReference type="Pfam" id="PF00072">
    <property type="entry name" value="Response_reg"/>
    <property type="match status" value="1"/>
</dbReference>
<organism evidence="6 7">
    <name type="scientific">Aerosakkonema funiforme FACHB-1375</name>
    <dbReference type="NCBI Taxonomy" id="2949571"/>
    <lineage>
        <taxon>Bacteria</taxon>
        <taxon>Bacillati</taxon>
        <taxon>Cyanobacteriota</taxon>
        <taxon>Cyanophyceae</taxon>
        <taxon>Oscillatoriophycideae</taxon>
        <taxon>Aerosakkonematales</taxon>
        <taxon>Aerosakkonemataceae</taxon>
        <taxon>Aerosakkonema</taxon>
    </lineage>
</organism>
<reference evidence="6" key="1">
    <citation type="journal article" date="2015" name="ISME J.">
        <title>Draft Genome Sequence of Streptomyces incarnatus NRRL8089, which Produces the Nucleoside Antibiotic Sinefungin.</title>
        <authorList>
            <person name="Oshima K."/>
            <person name="Hattori M."/>
            <person name="Shimizu H."/>
            <person name="Fukuda K."/>
            <person name="Nemoto M."/>
            <person name="Inagaki K."/>
            <person name="Tamura T."/>
        </authorList>
    </citation>
    <scope>NUCLEOTIDE SEQUENCE</scope>
    <source>
        <strain evidence="6">FACHB-1375</strain>
    </source>
</reference>
<evidence type="ECO:0000259" key="5">
    <source>
        <dbReference type="PROSITE" id="PS50887"/>
    </source>
</evidence>
<dbReference type="InterPro" id="IPR035919">
    <property type="entry name" value="EAL_sf"/>
</dbReference>
<evidence type="ECO:0000313" key="6">
    <source>
        <dbReference type="EMBL" id="MBD2185622.1"/>
    </source>
</evidence>
<dbReference type="PROSITE" id="PS50883">
    <property type="entry name" value="EAL"/>
    <property type="match status" value="1"/>
</dbReference>
<dbReference type="PANTHER" id="PTHR44757">
    <property type="entry name" value="DIGUANYLATE CYCLASE DGCP"/>
    <property type="match status" value="1"/>
</dbReference>
<protein>
    <submittedName>
        <fullName evidence="6">EAL domain-containing protein</fullName>
    </submittedName>
</protein>
<dbReference type="AlphaFoldDB" id="A0A926VMM2"/>
<dbReference type="Pfam" id="PF00990">
    <property type="entry name" value="GGDEF"/>
    <property type="match status" value="1"/>
</dbReference>
<dbReference type="InterPro" id="IPR001633">
    <property type="entry name" value="EAL_dom"/>
</dbReference>
<accession>A0A926VMM2</accession>
<dbReference type="EMBL" id="JACJPW010000132">
    <property type="protein sequence ID" value="MBD2185622.1"/>
    <property type="molecule type" value="Genomic_DNA"/>
</dbReference>
<dbReference type="InterPro" id="IPR043128">
    <property type="entry name" value="Rev_trsase/Diguanyl_cyclase"/>
</dbReference>
<evidence type="ECO:0000256" key="2">
    <source>
        <dbReference type="SAM" id="Coils"/>
    </source>
</evidence>
<keyword evidence="2" id="KW-0175">Coiled coil</keyword>
<dbReference type="PANTHER" id="PTHR44757:SF2">
    <property type="entry name" value="BIOFILM ARCHITECTURE MAINTENANCE PROTEIN MBAA"/>
    <property type="match status" value="1"/>
</dbReference>
<dbReference type="SMART" id="SM00448">
    <property type="entry name" value="REC"/>
    <property type="match status" value="1"/>
</dbReference>
<dbReference type="SUPFAM" id="SSF141868">
    <property type="entry name" value="EAL domain-like"/>
    <property type="match status" value="1"/>
</dbReference>
<evidence type="ECO:0000256" key="1">
    <source>
        <dbReference type="PROSITE-ProRule" id="PRU00169"/>
    </source>
</evidence>
<dbReference type="SMART" id="SM00267">
    <property type="entry name" value="GGDEF"/>
    <property type="match status" value="1"/>
</dbReference>
<dbReference type="FunFam" id="3.30.70.270:FF:000001">
    <property type="entry name" value="Diguanylate cyclase domain protein"/>
    <property type="match status" value="1"/>
</dbReference>
<keyword evidence="1" id="KW-0597">Phosphoprotein</keyword>